<dbReference type="OrthoDB" id="9791143at2"/>
<reference evidence="5 6" key="1">
    <citation type="submission" date="2018-10" db="EMBL/GenBank/DDBJ databases">
        <title>Genome sequencing of Mucilaginibacter sp. HYN0043.</title>
        <authorList>
            <person name="Kim M."/>
            <person name="Yi H."/>
        </authorList>
    </citation>
    <scope>NUCLEOTIDE SEQUENCE [LARGE SCALE GENOMIC DNA]</scope>
    <source>
        <strain evidence="5 6">HYN0043</strain>
    </source>
</reference>
<evidence type="ECO:0000256" key="3">
    <source>
        <dbReference type="ARBA" id="ARBA00023163"/>
    </source>
</evidence>
<evidence type="ECO:0000259" key="4">
    <source>
        <dbReference type="PROSITE" id="PS51118"/>
    </source>
</evidence>
<dbReference type="Pfam" id="PF01638">
    <property type="entry name" value="HxlR"/>
    <property type="match status" value="1"/>
</dbReference>
<dbReference type="RefSeq" id="WP_119408010.1">
    <property type="nucleotide sequence ID" value="NZ_CP032869.1"/>
</dbReference>
<proteinExistence type="predicted"/>
<dbReference type="AlphaFoldDB" id="A0A494VL87"/>
<evidence type="ECO:0000313" key="5">
    <source>
        <dbReference type="EMBL" id="AYL94291.1"/>
    </source>
</evidence>
<evidence type="ECO:0000256" key="1">
    <source>
        <dbReference type="ARBA" id="ARBA00023015"/>
    </source>
</evidence>
<dbReference type="Gene3D" id="1.10.10.10">
    <property type="entry name" value="Winged helix-like DNA-binding domain superfamily/Winged helix DNA-binding domain"/>
    <property type="match status" value="1"/>
</dbReference>
<dbReference type="EMBL" id="CP032869">
    <property type="protein sequence ID" value="AYL94291.1"/>
    <property type="molecule type" value="Genomic_DNA"/>
</dbReference>
<keyword evidence="1" id="KW-0805">Transcription regulation</keyword>
<dbReference type="Proteomes" id="UP000270046">
    <property type="component" value="Chromosome"/>
</dbReference>
<organism evidence="5 6">
    <name type="scientific">Mucilaginibacter celer</name>
    <dbReference type="NCBI Taxonomy" id="2305508"/>
    <lineage>
        <taxon>Bacteria</taxon>
        <taxon>Pseudomonadati</taxon>
        <taxon>Bacteroidota</taxon>
        <taxon>Sphingobacteriia</taxon>
        <taxon>Sphingobacteriales</taxon>
        <taxon>Sphingobacteriaceae</taxon>
        <taxon>Mucilaginibacter</taxon>
    </lineage>
</organism>
<dbReference type="InterPro" id="IPR036390">
    <property type="entry name" value="WH_DNA-bd_sf"/>
</dbReference>
<dbReference type="InterPro" id="IPR036388">
    <property type="entry name" value="WH-like_DNA-bd_sf"/>
</dbReference>
<dbReference type="PANTHER" id="PTHR33204:SF37">
    <property type="entry name" value="HTH-TYPE TRANSCRIPTIONAL REGULATOR YODB"/>
    <property type="match status" value="1"/>
</dbReference>
<accession>A0A494VL87</accession>
<name>A0A494VL87_9SPHI</name>
<evidence type="ECO:0000256" key="2">
    <source>
        <dbReference type="ARBA" id="ARBA00023125"/>
    </source>
</evidence>
<dbReference type="SUPFAM" id="SSF46785">
    <property type="entry name" value="Winged helix' DNA-binding domain"/>
    <property type="match status" value="1"/>
</dbReference>
<feature type="domain" description="HTH hxlR-type" evidence="4">
    <location>
        <begin position="8"/>
        <end position="107"/>
    </location>
</feature>
<dbReference type="KEGG" id="muh:HYN43_002820"/>
<keyword evidence="2" id="KW-0238">DNA-binding</keyword>
<dbReference type="PROSITE" id="PS51118">
    <property type="entry name" value="HTH_HXLR"/>
    <property type="match status" value="1"/>
</dbReference>
<evidence type="ECO:0000313" key="6">
    <source>
        <dbReference type="Proteomes" id="UP000270046"/>
    </source>
</evidence>
<sequence length="146" mass="16868">MENHRSFCPLNLIVEILGDRWSLLILRDMMFEGKRNFRQLLQMEENIGSSVLTDRVNGLEQAGLMTRVQDPTHKQKITYSLTEKGIDLMPMIIEAMKWSVKYEAVDREKYKPAVDLVLAGPEAQRKLAQELLQKHVGKTVEELNEV</sequence>
<keyword evidence="6" id="KW-1185">Reference proteome</keyword>
<dbReference type="GO" id="GO:0003677">
    <property type="term" value="F:DNA binding"/>
    <property type="evidence" value="ECO:0007669"/>
    <property type="project" value="UniProtKB-KW"/>
</dbReference>
<keyword evidence="3" id="KW-0804">Transcription</keyword>
<protein>
    <submittedName>
        <fullName evidence="5">Transcriptional regulator</fullName>
    </submittedName>
</protein>
<dbReference type="PANTHER" id="PTHR33204">
    <property type="entry name" value="TRANSCRIPTIONAL REGULATOR, MARR FAMILY"/>
    <property type="match status" value="1"/>
</dbReference>
<gene>
    <name evidence="5" type="ORF">HYN43_002820</name>
</gene>
<dbReference type="InterPro" id="IPR002577">
    <property type="entry name" value="HTH_HxlR"/>
</dbReference>